<dbReference type="OrthoDB" id="5462484at2"/>
<feature type="chain" id="PRO_5011480007" evidence="6">
    <location>
        <begin position="23"/>
        <end position="269"/>
    </location>
</feature>
<dbReference type="STRING" id="188906.SAMN04488526_3356"/>
<evidence type="ECO:0000256" key="4">
    <source>
        <dbReference type="ARBA" id="ARBA00023136"/>
    </source>
</evidence>
<dbReference type="GO" id="GO:0009279">
    <property type="term" value="C:cell outer membrane"/>
    <property type="evidence" value="ECO:0007669"/>
    <property type="project" value="UniProtKB-SubCell"/>
</dbReference>
<dbReference type="PANTHER" id="PTHR38776">
    <property type="entry name" value="MLTA-INTERACTING PROTEIN-RELATED"/>
    <property type="match status" value="1"/>
</dbReference>
<organism evidence="7 8">
    <name type="scientific">Jannaschia helgolandensis</name>
    <dbReference type="NCBI Taxonomy" id="188906"/>
    <lineage>
        <taxon>Bacteria</taxon>
        <taxon>Pseudomonadati</taxon>
        <taxon>Pseudomonadota</taxon>
        <taxon>Alphaproteobacteria</taxon>
        <taxon>Rhodobacterales</taxon>
        <taxon>Roseobacteraceae</taxon>
        <taxon>Jannaschia</taxon>
    </lineage>
</organism>
<protein>
    <submittedName>
        <fullName evidence="7">MltA-interacting protein MipA</fullName>
    </submittedName>
</protein>
<evidence type="ECO:0000313" key="7">
    <source>
        <dbReference type="EMBL" id="SEL71885.1"/>
    </source>
</evidence>
<dbReference type="EMBL" id="FNZQ01000008">
    <property type="protein sequence ID" value="SEL71885.1"/>
    <property type="molecule type" value="Genomic_DNA"/>
</dbReference>
<sequence>MSRFIPTLAALALIATSAAVTAQEQDPASPVFSSQSQGPALGFTLRGGVATAPEYFGADSNEAAPALGFGVNYLRLGGFTFGDPDPLFVPTGFGINGSFRYIGERTAEDSPELAGLNDVDASLELGAGLRYATRDYQVFGNVRYGVVGHEAFVGELGADVFARPTDRLTLRMGPRALFGDSDYASTYFGVTAGEEVASGGAFTEFNAGGGLISTGVQFGAGYRFDNNWGIDAVVSYDKLRGDAADSPITMNDDQVSASIGITRRFTLGF</sequence>
<evidence type="ECO:0000256" key="6">
    <source>
        <dbReference type="SAM" id="SignalP"/>
    </source>
</evidence>
<proteinExistence type="inferred from homology"/>
<evidence type="ECO:0000256" key="2">
    <source>
        <dbReference type="ARBA" id="ARBA00005722"/>
    </source>
</evidence>
<keyword evidence="4" id="KW-0472">Membrane</keyword>
<evidence type="ECO:0000256" key="3">
    <source>
        <dbReference type="ARBA" id="ARBA00022729"/>
    </source>
</evidence>
<evidence type="ECO:0000256" key="5">
    <source>
        <dbReference type="ARBA" id="ARBA00023237"/>
    </source>
</evidence>
<dbReference type="Proteomes" id="UP000199283">
    <property type="component" value="Unassembled WGS sequence"/>
</dbReference>
<dbReference type="RefSeq" id="WP_092764941.1">
    <property type="nucleotide sequence ID" value="NZ_FNZQ01000008.1"/>
</dbReference>
<comment type="similarity">
    <text evidence="2">Belongs to the MipA/OmpV family.</text>
</comment>
<keyword evidence="5" id="KW-0998">Cell outer membrane</keyword>
<reference evidence="7 8" key="1">
    <citation type="submission" date="2016-10" db="EMBL/GenBank/DDBJ databases">
        <authorList>
            <person name="de Groot N.N."/>
        </authorList>
    </citation>
    <scope>NUCLEOTIDE SEQUENCE [LARGE SCALE GENOMIC DNA]</scope>
    <source>
        <strain evidence="7 8">DSM 14858</strain>
    </source>
</reference>
<keyword evidence="3 6" id="KW-0732">Signal</keyword>
<keyword evidence="8" id="KW-1185">Reference proteome</keyword>
<dbReference type="AlphaFoldDB" id="A0A1H7SHC1"/>
<name>A0A1H7SHC1_9RHOB</name>
<gene>
    <name evidence="7" type="ORF">SAMN04488526_3356</name>
</gene>
<dbReference type="Pfam" id="PF06629">
    <property type="entry name" value="MipA"/>
    <property type="match status" value="1"/>
</dbReference>
<evidence type="ECO:0000256" key="1">
    <source>
        <dbReference type="ARBA" id="ARBA00004442"/>
    </source>
</evidence>
<dbReference type="InterPro" id="IPR010583">
    <property type="entry name" value="MipA"/>
</dbReference>
<dbReference type="PANTHER" id="PTHR38776:SF1">
    <property type="entry name" value="MLTA-INTERACTING PROTEIN-RELATED"/>
    <property type="match status" value="1"/>
</dbReference>
<comment type="subcellular location">
    <subcellularLocation>
        <location evidence="1">Cell outer membrane</location>
    </subcellularLocation>
</comment>
<accession>A0A1H7SHC1</accession>
<evidence type="ECO:0000313" key="8">
    <source>
        <dbReference type="Proteomes" id="UP000199283"/>
    </source>
</evidence>
<feature type="signal peptide" evidence="6">
    <location>
        <begin position="1"/>
        <end position="22"/>
    </location>
</feature>